<dbReference type="Gene3D" id="1.10.8.60">
    <property type="match status" value="1"/>
</dbReference>
<dbReference type="GO" id="GO:0016887">
    <property type="term" value="F:ATP hydrolysis activity"/>
    <property type="evidence" value="ECO:0007669"/>
    <property type="project" value="InterPro"/>
</dbReference>
<dbReference type="PANTHER" id="PTHR45644">
    <property type="entry name" value="AAA ATPASE, PUTATIVE (AFU_ORTHOLOGUE AFUA_2G12920)-RELATED-RELATED"/>
    <property type="match status" value="1"/>
</dbReference>
<dbReference type="VEuPathDB" id="FungiDB:SeMB42_g06270"/>
<evidence type="ECO:0000259" key="8">
    <source>
        <dbReference type="SMART" id="SM00382"/>
    </source>
</evidence>
<evidence type="ECO:0000313" key="10">
    <source>
        <dbReference type="Proteomes" id="UP000320475"/>
    </source>
</evidence>
<dbReference type="InterPro" id="IPR003593">
    <property type="entry name" value="AAA+_ATPase"/>
</dbReference>
<evidence type="ECO:0000256" key="1">
    <source>
        <dbReference type="ARBA" id="ARBA00004572"/>
    </source>
</evidence>
<proteinExistence type="inferred from homology"/>
<evidence type="ECO:0000256" key="7">
    <source>
        <dbReference type="SAM" id="Phobius"/>
    </source>
</evidence>
<keyword evidence="3" id="KW-1000">Mitochondrion outer membrane</keyword>
<dbReference type="OrthoDB" id="10254455at2759"/>
<evidence type="ECO:0000256" key="6">
    <source>
        <dbReference type="RuleBase" id="RU003651"/>
    </source>
</evidence>
<keyword evidence="7" id="KW-0812">Transmembrane</keyword>
<dbReference type="InterPro" id="IPR051701">
    <property type="entry name" value="Mito_OM_Translocase_MSP1"/>
</dbReference>
<dbReference type="Gene3D" id="3.40.50.300">
    <property type="entry name" value="P-loop containing nucleotide triphosphate hydrolases"/>
    <property type="match status" value="1"/>
</dbReference>
<dbReference type="Pfam" id="PF00004">
    <property type="entry name" value="AAA"/>
    <property type="match status" value="1"/>
</dbReference>
<evidence type="ECO:0000313" key="9">
    <source>
        <dbReference type="EMBL" id="TPX42376.1"/>
    </source>
</evidence>
<dbReference type="GO" id="GO:0005524">
    <property type="term" value="F:ATP binding"/>
    <property type="evidence" value="ECO:0007669"/>
    <property type="project" value="UniProtKB-KW"/>
</dbReference>
<dbReference type="PANTHER" id="PTHR45644:SF3">
    <property type="entry name" value="FI08533P-RELATED"/>
    <property type="match status" value="1"/>
</dbReference>
<sequence length="389" mass="43629">MDRGAGEEFVKHTWQRWSPQGKKWALDIGLFAMSQIVLYFGVQFILQSMNPQAKRRDTARVKAQATLKRIGHNNLQLSEHEEVIATEIIHPEDLHVTFHDIGGIDAVIDALKETVIYPLVYPQLFSFAPALLAAPKGVLLYGPPGCGKTMLAKALAKESGATFINLHMSTLTEKWFGESQKLVHAVFALAKRPEIQPTIIFIDEIDAFLRSRQSRDHEALSMMKAEFMRYVHPVAPRHCSHAFASLWDGLATGSDMRVLILGATNRPQDIDNAILRRMPKRFAIKTPDMNQRRRILSLLLKDVVVDAAFQIDNIAQKTEGYSGADLKELCRNALMVPVQECIKGLGVKDIADIDVKSISVRALRVSDFEDLGEHRIETSGHLDDIVDFD</sequence>
<keyword evidence="2 6" id="KW-0547">Nucleotide-binding</keyword>
<comment type="subcellular location">
    <subcellularLocation>
        <location evidence="1">Mitochondrion outer membrane</location>
        <topology evidence="1">Single-pass membrane protein</topology>
    </subcellularLocation>
</comment>
<evidence type="ECO:0000256" key="3">
    <source>
        <dbReference type="ARBA" id="ARBA00022787"/>
    </source>
</evidence>
<feature type="domain" description="AAA+ ATPase" evidence="8">
    <location>
        <begin position="134"/>
        <end position="288"/>
    </location>
</feature>
<evidence type="ECO:0000256" key="4">
    <source>
        <dbReference type="ARBA" id="ARBA00022840"/>
    </source>
</evidence>
<keyword evidence="7" id="KW-1133">Transmembrane helix</keyword>
<dbReference type="GO" id="GO:0140570">
    <property type="term" value="P:extraction of mislocalized protein from mitochondrial outer membrane"/>
    <property type="evidence" value="ECO:0007669"/>
    <property type="project" value="TreeGrafter"/>
</dbReference>
<reference evidence="9 10" key="1">
    <citation type="journal article" date="2019" name="Sci. Rep.">
        <title>Comparative genomics of chytrid fungi reveal insights into the obligate biotrophic and pathogenic lifestyle of Synchytrium endobioticum.</title>
        <authorList>
            <person name="van de Vossenberg B.T.L.H."/>
            <person name="Warris S."/>
            <person name="Nguyen H.D.T."/>
            <person name="van Gent-Pelzer M.P.E."/>
            <person name="Joly D.L."/>
            <person name="van de Geest H.C."/>
            <person name="Bonants P.J.M."/>
            <person name="Smith D.S."/>
            <person name="Levesque C.A."/>
            <person name="van der Lee T.A.J."/>
        </authorList>
    </citation>
    <scope>NUCLEOTIDE SEQUENCE [LARGE SCALE GENOMIC DNA]</scope>
    <source>
        <strain evidence="9 10">LEV6574</strain>
    </source>
</reference>
<keyword evidence="4 6" id="KW-0067">ATP-binding</keyword>
<gene>
    <name evidence="9" type="ORF">SeLEV6574_g05640</name>
</gene>
<name>A0A507CTB7_9FUNG</name>
<dbReference type="PROSITE" id="PS00674">
    <property type="entry name" value="AAA"/>
    <property type="match status" value="1"/>
</dbReference>
<dbReference type="SMART" id="SM00382">
    <property type="entry name" value="AAA"/>
    <property type="match status" value="1"/>
</dbReference>
<feature type="transmembrane region" description="Helical" evidence="7">
    <location>
        <begin position="24"/>
        <end position="46"/>
    </location>
</feature>
<evidence type="ECO:0000256" key="2">
    <source>
        <dbReference type="ARBA" id="ARBA00022741"/>
    </source>
</evidence>
<dbReference type="InterPro" id="IPR003960">
    <property type="entry name" value="ATPase_AAA_CS"/>
</dbReference>
<protein>
    <recommendedName>
        <fullName evidence="8">AAA+ ATPase domain-containing protein</fullName>
    </recommendedName>
</protein>
<dbReference type="InterPro" id="IPR041569">
    <property type="entry name" value="AAA_lid_3"/>
</dbReference>
<dbReference type="EMBL" id="QEAM01000274">
    <property type="protein sequence ID" value="TPX42376.1"/>
    <property type="molecule type" value="Genomic_DNA"/>
</dbReference>
<dbReference type="InterPro" id="IPR027417">
    <property type="entry name" value="P-loop_NTPase"/>
</dbReference>
<evidence type="ECO:0000256" key="5">
    <source>
        <dbReference type="ARBA" id="ARBA00023128"/>
    </source>
</evidence>
<dbReference type="Proteomes" id="UP000320475">
    <property type="component" value="Unassembled WGS sequence"/>
</dbReference>
<comment type="caution">
    <text evidence="9">The sequence shown here is derived from an EMBL/GenBank/DDBJ whole genome shotgun (WGS) entry which is preliminary data.</text>
</comment>
<keyword evidence="7" id="KW-0472">Membrane</keyword>
<comment type="similarity">
    <text evidence="6">Belongs to the AAA ATPase family.</text>
</comment>
<accession>A0A507CTB7</accession>
<keyword evidence="5" id="KW-0496">Mitochondrion</keyword>
<dbReference type="InterPro" id="IPR003959">
    <property type="entry name" value="ATPase_AAA_core"/>
</dbReference>
<dbReference type="AlphaFoldDB" id="A0A507CTB7"/>
<organism evidence="9 10">
    <name type="scientific">Synchytrium endobioticum</name>
    <dbReference type="NCBI Taxonomy" id="286115"/>
    <lineage>
        <taxon>Eukaryota</taxon>
        <taxon>Fungi</taxon>
        <taxon>Fungi incertae sedis</taxon>
        <taxon>Chytridiomycota</taxon>
        <taxon>Chytridiomycota incertae sedis</taxon>
        <taxon>Chytridiomycetes</taxon>
        <taxon>Synchytriales</taxon>
        <taxon>Synchytriaceae</taxon>
        <taxon>Synchytrium</taxon>
    </lineage>
</organism>
<dbReference type="SUPFAM" id="SSF52540">
    <property type="entry name" value="P-loop containing nucleoside triphosphate hydrolases"/>
    <property type="match status" value="1"/>
</dbReference>
<dbReference type="GO" id="GO:0005741">
    <property type="term" value="C:mitochondrial outer membrane"/>
    <property type="evidence" value="ECO:0007669"/>
    <property type="project" value="UniProtKB-SubCell"/>
</dbReference>
<dbReference type="Pfam" id="PF17862">
    <property type="entry name" value="AAA_lid_3"/>
    <property type="match status" value="1"/>
</dbReference>